<dbReference type="PANTHER" id="PTHR33993">
    <property type="entry name" value="GLYOXALASE-RELATED"/>
    <property type="match status" value="1"/>
</dbReference>
<reference evidence="2 3" key="1">
    <citation type="submission" date="2020-04" db="EMBL/GenBank/DDBJ databases">
        <title>Draft genome of Pyxidicoccus fallax type strain.</title>
        <authorList>
            <person name="Whitworth D.E."/>
        </authorList>
    </citation>
    <scope>NUCLEOTIDE SEQUENCE [LARGE SCALE GENOMIC DNA]</scope>
    <source>
        <strain evidence="2 3">DSM 14698</strain>
    </source>
</reference>
<gene>
    <name evidence="2" type="ORF">HG543_23615</name>
</gene>
<dbReference type="InterPro" id="IPR029068">
    <property type="entry name" value="Glyas_Bleomycin-R_OHBP_Dase"/>
</dbReference>
<proteinExistence type="predicted"/>
<evidence type="ECO:0000313" key="2">
    <source>
        <dbReference type="EMBL" id="NMO17821.1"/>
    </source>
</evidence>
<evidence type="ECO:0000313" key="3">
    <source>
        <dbReference type="Proteomes" id="UP000518300"/>
    </source>
</evidence>
<dbReference type="PANTHER" id="PTHR33993:SF2">
    <property type="entry name" value="VOC DOMAIN-CONTAINING PROTEIN"/>
    <property type="match status" value="1"/>
</dbReference>
<keyword evidence="3" id="KW-1185">Reference proteome</keyword>
<dbReference type="EMBL" id="JABBJJ010000111">
    <property type="protein sequence ID" value="NMO17821.1"/>
    <property type="molecule type" value="Genomic_DNA"/>
</dbReference>
<dbReference type="PROSITE" id="PS51819">
    <property type="entry name" value="VOC"/>
    <property type="match status" value="1"/>
</dbReference>
<comment type="caution">
    <text evidence="2">The sequence shown here is derived from an EMBL/GenBank/DDBJ whole genome shotgun (WGS) entry which is preliminary data.</text>
</comment>
<protein>
    <submittedName>
        <fullName evidence="2">VOC family protein</fullName>
    </submittedName>
</protein>
<dbReference type="Proteomes" id="UP000518300">
    <property type="component" value="Unassembled WGS sequence"/>
</dbReference>
<dbReference type="Pfam" id="PF00903">
    <property type="entry name" value="Glyoxalase"/>
    <property type="match status" value="1"/>
</dbReference>
<dbReference type="InterPro" id="IPR037523">
    <property type="entry name" value="VOC_core"/>
</dbReference>
<evidence type="ECO:0000259" key="1">
    <source>
        <dbReference type="PROSITE" id="PS51819"/>
    </source>
</evidence>
<sequence>MTAPNANAITWFEIPCAQLSRAAAFYERMTGLSLKRESYMDVPHAMFTVPGVGGALVEDKDNAPSPKGQRVFLNAAGALDAWLSRVETAGGKVVLPRTDIGPPGFIAIIQDTEGNHVGLHQPRVG</sequence>
<dbReference type="SUPFAM" id="SSF54593">
    <property type="entry name" value="Glyoxalase/Bleomycin resistance protein/Dihydroxybiphenyl dioxygenase"/>
    <property type="match status" value="1"/>
</dbReference>
<name>A0A848LJB2_9BACT</name>
<organism evidence="2 3">
    <name type="scientific">Pyxidicoccus fallax</name>
    <dbReference type="NCBI Taxonomy" id="394095"/>
    <lineage>
        <taxon>Bacteria</taxon>
        <taxon>Pseudomonadati</taxon>
        <taxon>Myxococcota</taxon>
        <taxon>Myxococcia</taxon>
        <taxon>Myxococcales</taxon>
        <taxon>Cystobacterineae</taxon>
        <taxon>Myxococcaceae</taxon>
        <taxon>Pyxidicoccus</taxon>
    </lineage>
</organism>
<dbReference type="InterPro" id="IPR004360">
    <property type="entry name" value="Glyas_Fos-R_dOase_dom"/>
</dbReference>
<feature type="domain" description="VOC" evidence="1">
    <location>
        <begin position="8"/>
        <end position="122"/>
    </location>
</feature>
<dbReference type="InterPro" id="IPR052164">
    <property type="entry name" value="Anthracycline_SecMetBiosynth"/>
</dbReference>
<dbReference type="AlphaFoldDB" id="A0A848LJB2"/>
<accession>A0A848LJB2</accession>
<dbReference type="Gene3D" id="3.10.180.10">
    <property type="entry name" value="2,3-Dihydroxybiphenyl 1,2-Dioxygenase, domain 1"/>
    <property type="match status" value="1"/>
</dbReference>
<dbReference type="RefSeq" id="WP_169347101.1">
    <property type="nucleotide sequence ID" value="NZ_JABBJJ010000111.1"/>
</dbReference>
<dbReference type="CDD" id="cd07247">
    <property type="entry name" value="SgaA_N_like"/>
    <property type="match status" value="1"/>
</dbReference>